<comment type="caution">
    <text evidence="6">The sequence shown here is derived from an EMBL/GenBank/DDBJ whole genome shotgun (WGS) entry which is preliminary data.</text>
</comment>
<evidence type="ECO:0000256" key="3">
    <source>
        <dbReference type="ARBA" id="ARBA00022842"/>
    </source>
</evidence>
<dbReference type="AlphaFoldDB" id="U5EH23"/>
<dbReference type="PROSITE" id="PS00893">
    <property type="entry name" value="NUDIX_BOX"/>
    <property type="match status" value="1"/>
</dbReference>
<dbReference type="PANTHER" id="PTHR43046">
    <property type="entry name" value="GDP-MANNOSE MANNOSYL HYDROLASE"/>
    <property type="match status" value="1"/>
</dbReference>
<evidence type="ECO:0000259" key="5">
    <source>
        <dbReference type="PROSITE" id="PS51462"/>
    </source>
</evidence>
<dbReference type="InterPro" id="IPR000086">
    <property type="entry name" value="NUDIX_hydrolase_dom"/>
</dbReference>
<evidence type="ECO:0000313" key="7">
    <source>
        <dbReference type="Proteomes" id="UP000017048"/>
    </source>
</evidence>
<dbReference type="InterPro" id="IPR020084">
    <property type="entry name" value="NUDIX_hydrolase_CS"/>
</dbReference>
<protein>
    <recommendedName>
        <fullName evidence="5">Nudix hydrolase domain-containing protein</fullName>
    </recommendedName>
</protein>
<dbReference type="SUPFAM" id="SSF55811">
    <property type="entry name" value="Nudix"/>
    <property type="match status" value="1"/>
</dbReference>
<feature type="domain" description="Nudix hydrolase" evidence="5">
    <location>
        <begin position="10"/>
        <end position="150"/>
    </location>
</feature>
<keyword evidence="3" id="KW-0460">Magnesium</keyword>
<feature type="region of interest" description="Disordered" evidence="4">
    <location>
        <begin position="45"/>
        <end position="66"/>
    </location>
</feature>
<dbReference type="STRING" id="1824.SAMN05444423_109114"/>
<comment type="cofactor">
    <cofactor evidence="1">
        <name>Mg(2+)</name>
        <dbReference type="ChEBI" id="CHEBI:18420"/>
    </cofactor>
</comment>
<dbReference type="GO" id="GO:0016787">
    <property type="term" value="F:hydrolase activity"/>
    <property type="evidence" value="ECO:0007669"/>
    <property type="project" value="UniProtKB-KW"/>
</dbReference>
<evidence type="ECO:0000256" key="2">
    <source>
        <dbReference type="ARBA" id="ARBA00022801"/>
    </source>
</evidence>
<reference evidence="6 7" key="1">
    <citation type="journal article" date="2014" name="BMC Genomics">
        <title>Genome based analysis of type-I polyketide synthase and nonribosomal peptide synthetase gene clusters in seven strains of five representative Nocardia species.</title>
        <authorList>
            <person name="Komaki H."/>
            <person name="Ichikawa N."/>
            <person name="Hosoyama A."/>
            <person name="Takahashi-Nakaguchi A."/>
            <person name="Matsuzawa T."/>
            <person name="Suzuki K."/>
            <person name="Fujita N."/>
            <person name="Gonoi T."/>
        </authorList>
    </citation>
    <scope>NUCLEOTIDE SEQUENCE [LARGE SCALE GENOMIC DNA]</scope>
    <source>
        <strain evidence="6 7">NBRC 15531</strain>
    </source>
</reference>
<sequence length="163" mass="18401">MLPEHREPTVRHAVRLIMLDDLDRLLLFSGIDSTDGDTFWYPIGGGREPGETPQQTAAREAEEETGRTDLVVGPELWRRRALVTWDGTTYDCHERYFLARVPCFDIDTTGFTALERATVTGHHWWTLPELTTTPARIAPGELVTRLTDLLRDGPPPTPITLAH</sequence>
<dbReference type="PANTHER" id="PTHR43046:SF12">
    <property type="entry name" value="GDP-MANNOSE MANNOSYL HYDROLASE"/>
    <property type="match status" value="1"/>
</dbReference>
<keyword evidence="2" id="KW-0378">Hydrolase</keyword>
<evidence type="ECO:0000313" key="6">
    <source>
        <dbReference type="EMBL" id="GAD85653.1"/>
    </source>
</evidence>
<gene>
    <name evidence="6" type="ORF">NCAST_32_01350</name>
</gene>
<dbReference type="CDD" id="cd04685">
    <property type="entry name" value="NUDIX_Hydrolase"/>
    <property type="match status" value="1"/>
</dbReference>
<evidence type="ECO:0000256" key="1">
    <source>
        <dbReference type="ARBA" id="ARBA00001946"/>
    </source>
</evidence>
<dbReference type="InterPro" id="IPR015797">
    <property type="entry name" value="NUDIX_hydrolase-like_dom_sf"/>
</dbReference>
<proteinExistence type="predicted"/>
<organism evidence="6 7">
    <name type="scientific">Nocardia asteroides NBRC 15531</name>
    <dbReference type="NCBI Taxonomy" id="1110697"/>
    <lineage>
        <taxon>Bacteria</taxon>
        <taxon>Bacillati</taxon>
        <taxon>Actinomycetota</taxon>
        <taxon>Actinomycetes</taxon>
        <taxon>Mycobacteriales</taxon>
        <taxon>Nocardiaceae</taxon>
        <taxon>Nocardia</taxon>
    </lineage>
</organism>
<keyword evidence="7" id="KW-1185">Reference proteome</keyword>
<dbReference type="Gene3D" id="3.90.79.10">
    <property type="entry name" value="Nucleoside Triphosphate Pyrophosphohydrolase"/>
    <property type="match status" value="1"/>
</dbReference>
<dbReference type="RefSeq" id="WP_019047571.1">
    <property type="nucleotide sequence ID" value="NZ_VBUS01000002.1"/>
</dbReference>
<evidence type="ECO:0000256" key="4">
    <source>
        <dbReference type="SAM" id="MobiDB-lite"/>
    </source>
</evidence>
<name>U5EH23_NOCAS</name>
<accession>U5EH23</accession>
<dbReference type="Proteomes" id="UP000017048">
    <property type="component" value="Unassembled WGS sequence"/>
</dbReference>
<dbReference type="PROSITE" id="PS51462">
    <property type="entry name" value="NUDIX"/>
    <property type="match status" value="1"/>
</dbReference>
<dbReference type="Pfam" id="PF00293">
    <property type="entry name" value="NUDIX"/>
    <property type="match status" value="1"/>
</dbReference>
<dbReference type="EMBL" id="BAFO02000032">
    <property type="protein sequence ID" value="GAD85653.1"/>
    <property type="molecule type" value="Genomic_DNA"/>
</dbReference>
<dbReference type="eggNOG" id="COG0494">
    <property type="taxonomic scope" value="Bacteria"/>
</dbReference>